<dbReference type="Gene3D" id="1.10.540.10">
    <property type="entry name" value="Acyl-CoA dehydrogenase/oxidase, N-terminal domain"/>
    <property type="match status" value="1"/>
</dbReference>
<evidence type="ECO:0000256" key="1">
    <source>
        <dbReference type="ARBA" id="ARBA00022630"/>
    </source>
</evidence>
<dbReference type="RefSeq" id="WP_120192800.1">
    <property type="nucleotide sequence ID" value="NZ_RAPK01000008.1"/>
</dbReference>
<keyword evidence="1" id="KW-0285">Flavoprotein</keyword>
<keyword evidence="8" id="KW-1185">Reference proteome</keyword>
<dbReference type="Gene3D" id="1.20.140.10">
    <property type="entry name" value="Butyryl-CoA Dehydrogenase, subunit A, domain 3"/>
    <property type="match status" value="1"/>
</dbReference>
<evidence type="ECO:0000259" key="5">
    <source>
        <dbReference type="Pfam" id="PF02771"/>
    </source>
</evidence>
<dbReference type="Proteomes" id="UP000285120">
    <property type="component" value="Unassembled WGS sequence"/>
</dbReference>
<evidence type="ECO:0000259" key="4">
    <source>
        <dbReference type="Pfam" id="PF02770"/>
    </source>
</evidence>
<evidence type="ECO:0000256" key="3">
    <source>
        <dbReference type="SAM" id="MobiDB-lite"/>
    </source>
</evidence>
<dbReference type="PANTHER" id="PTHR43884">
    <property type="entry name" value="ACYL-COA DEHYDROGENASE"/>
    <property type="match status" value="1"/>
</dbReference>
<feature type="region of interest" description="Disordered" evidence="3">
    <location>
        <begin position="124"/>
        <end position="146"/>
    </location>
</feature>
<keyword evidence="2" id="KW-0560">Oxidoreductase</keyword>
<evidence type="ECO:0000259" key="6">
    <source>
        <dbReference type="Pfam" id="PF08028"/>
    </source>
</evidence>
<dbReference type="InterPro" id="IPR009100">
    <property type="entry name" value="AcylCoA_DH/oxidase_NM_dom_sf"/>
</dbReference>
<evidence type="ECO:0000256" key="2">
    <source>
        <dbReference type="ARBA" id="ARBA00023002"/>
    </source>
</evidence>
<comment type="caution">
    <text evidence="7">The sequence shown here is derived from an EMBL/GenBank/DDBJ whole genome shotgun (WGS) entry which is preliminary data.</text>
</comment>
<feature type="domain" description="Acyl-CoA oxidase/dehydrogenase middle" evidence="4">
    <location>
        <begin position="125"/>
        <end position="215"/>
    </location>
</feature>
<dbReference type="Gene3D" id="2.40.110.10">
    <property type="entry name" value="Butyryl-CoA Dehydrogenase, subunit A, domain 2"/>
    <property type="match status" value="1"/>
</dbReference>
<dbReference type="SUPFAM" id="SSF56645">
    <property type="entry name" value="Acyl-CoA dehydrogenase NM domain-like"/>
    <property type="match status" value="1"/>
</dbReference>
<organism evidence="7 8">
    <name type="scientific">Sinobaca qinghaiensis</name>
    <dbReference type="NCBI Taxonomy" id="342944"/>
    <lineage>
        <taxon>Bacteria</taxon>
        <taxon>Bacillati</taxon>
        <taxon>Bacillota</taxon>
        <taxon>Bacilli</taxon>
        <taxon>Bacillales</taxon>
        <taxon>Sporolactobacillaceae</taxon>
        <taxon>Sinobaca</taxon>
    </lineage>
</organism>
<dbReference type="PANTHER" id="PTHR43884:SF25">
    <property type="entry name" value="ACYL-COA DEHYDROGENASE YDBM-RELATED"/>
    <property type="match status" value="1"/>
</dbReference>
<evidence type="ECO:0000313" key="7">
    <source>
        <dbReference type="EMBL" id="RKD73321.1"/>
    </source>
</evidence>
<proteinExistence type="predicted"/>
<dbReference type="Pfam" id="PF02770">
    <property type="entry name" value="Acyl-CoA_dh_M"/>
    <property type="match status" value="1"/>
</dbReference>
<gene>
    <name evidence="7" type="ORF">ATL39_1613</name>
</gene>
<dbReference type="CDD" id="cd00567">
    <property type="entry name" value="ACAD"/>
    <property type="match status" value="1"/>
</dbReference>
<dbReference type="GO" id="GO:0003995">
    <property type="term" value="F:acyl-CoA dehydrogenase activity"/>
    <property type="evidence" value="ECO:0007669"/>
    <property type="project" value="TreeGrafter"/>
</dbReference>
<reference evidence="7 8" key="1">
    <citation type="submission" date="2018-09" db="EMBL/GenBank/DDBJ databases">
        <title>Genomic Encyclopedia of Archaeal and Bacterial Type Strains, Phase II (KMG-II): from individual species to whole genera.</title>
        <authorList>
            <person name="Goeker M."/>
        </authorList>
    </citation>
    <scope>NUCLEOTIDE SEQUENCE [LARGE SCALE GENOMIC DNA]</scope>
    <source>
        <strain evidence="7 8">DSM 17008</strain>
    </source>
</reference>
<dbReference type="EMBL" id="RAPK01000008">
    <property type="protein sequence ID" value="RKD73321.1"/>
    <property type="molecule type" value="Genomic_DNA"/>
</dbReference>
<sequence>MNVLQETTKDSRLQLLKETTAPFSERAWSHNEEAVFPHQNIEDLKKIKYPSLTAPIEYGGMEISLLEFIESQEIIAEADGSTALAIGWHVGILKDLTETRPWPESVFKRVCETITSDQALLNNTATEAATGSPTRGGKPMTEASRSKDGWVLTGRKTFTTLAPALDYFVVSAGLTEDNRTANFLVPRATPGVSIDETWDSVAMRGTGSHDLVLDQAKVPEDHLVTFLNPGNKKAAGWLLHIPACYLGIAQAAANHATAFAKEYSPNTMEGTISDIPAVQEKIGEMEAKLIQSRHFLHSVARQWDESSAAQRDAMKPELGTVKRSVVNEAIAVVDLAMRIEGARSLSASNPLQRYYRDVRAGLHNPPMDDMTITMLAKEALKRY</sequence>
<dbReference type="InterPro" id="IPR046373">
    <property type="entry name" value="Acyl-CoA_Oxase/DH_mid-dom_sf"/>
</dbReference>
<name>A0A419V4F7_9BACL</name>
<feature type="domain" description="Acyl-CoA dehydrogenase C-terminal" evidence="6">
    <location>
        <begin position="242"/>
        <end position="361"/>
    </location>
</feature>
<dbReference type="Pfam" id="PF08028">
    <property type="entry name" value="Acyl-CoA_dh_2"/>
    <property type="match status" value="1"/>
</dbReference>
<dbReference type="Pfam" id="PF02771">
    <property type="entry name" value="Acyl-CoA_dh_N"/>
    <property type="match status" value="1"/>
</dbReference>
<dbReference type="SUPFAM" id="SSF47203">
    <property type="entry name" value="Acyl-CoA dehydrogenase C-terminal domain-like"/>
    <property type="match status" value="1"/>
</dbReference>
<dbReference type="AlphaFoldDB" id="A0A419V4F7"/>
<protein>
    <submittedName>
        <fullName evidence="7">Alkylation response protein AidB-like acyl-CoA dehydrogenase</fullName>
    </submittedName>
</protein>
<dbReference type="GO" id="GO:0050660">
    <property type="term" value="F:flavin adenine dinucleotide binding"/>
    <property type="evidence" value="ECO:0007669"/>
    <property type="project" value="InterPro"/>
</dbReference>
<dbReference type="OrthoDB" id="9785203at2"/>
<dbReference type="InterPro" id="IPR013786">
    <property type="entry name" value="AcylCoA_DH/ox_N"/>
</dbReference>
<dbReference type="InterPro" id="IPR013107">
    <property type="entry name" value="Acyl-CoA_DH_C"/>
</dbReference>
<accession>A0A419V4F7</accession>
<evidence type="ECO:0000313" key="8">
    <source>
        <dbReference type="Proteomes" id="UP000285120"/>
    </source>
</evidence>
<dbReference type="PIRSF" id="PIRSF016578">
    <property type="entry name" value="HsaA"/>
    <property type="match status" value="1"/>
</dbReference>
<dbReference type="InterPro" id="IPR006091">
    <property type="entry name" value="Acyl-CoA_Oxase/DH_mid-dom"/>
</dbReference>
<feature type="domain" description="Acyl-CoA dehydrogenase/oxidase N-terminal" evidence="5">
    <location>
        <begin position="7"/>
        <end position="93"/>
    </location>
</feature>
<dbReference type="InterPro" id="IPR037069">
    <property type="entry name" value="AcylCoA_DH/ox_N_sf"/>
</dbReference>
<dbReference type="InterPro" id="IPR036250">
    <property type="entry name" value="AcylCo_DH-like_C"/>
</dbReference>